<sequence length="197" mass="21457">MANSAQAEIYFRDAGRHRVVLSNRNDDGKWTPLIRVASHTYAGYSKRSEGRTRTVPTEFDSLIQSSAAQHNIDPSLLKAVISVESSFIPSAVSPKGAVGLMQLIPSTAAQYGVVADAQGSIADKLTNPETNVSAGARHLRGLIERFPGNLSLALAAYNAGEGAVRRYDNRLPPYEETHRYVSEVLARYEQFSAQHGK</sequence>
<protein>
    <submittedName>
        <fullName evidence="3">Soluble lytic murein transglycosylase</fullName>
        <ecNumber evidence="3">4.2.2.-</ecNumber>
    </submittedName>
</protein>
<dbReference type="Gene3D" id="1.10.530.10">
    <property type="match status" value="1"/>
</dbReference>
<dbReference type="Pfam" id="PF01464">
    <property type="entry name" value="SLT"/>
    <property type="match status" value="1"/>
</dbReference>
<organism evidence="3 4">
    <name type="scientific">Pandoraea pnomenusa</name>
    <dbReference type="NCBI Taxonomy" id="93220"/>
    <lineage>
        <taxon>Bacteria</taxon>
        <taxon>Pseudomonadati</taxon>
        <taxon>Pseudomonadota</taxon>
        <taxon>Betaproteobacteria</taxon>
        <taxon>Burkholderiales</taxon>
        <taxon>Burkholderiaceae</taxon>
        <taxon>Pandoraea</taxon>
    </lineage>
</organism>
<dbReference type="EC" id="4.2.2.-" evidence="3"/>
<dbReference type="GO" id="GO:0008933">
    <property type="term" value="F:peptidoglycan lytic transglycosylase activity"/>
    <property type="evidence" value="ECO:0007669"/>
    <property type="project" value="InterPro"/>
</dbReference>
<evidence type="ECO:0000256" key="1">
    <source>
        <dbReference type="ARBA" id="ARBA00007734"/>
    </source>
</evidence>
<dbReference type="PANTHER" id="PTHR37423:SF2">
    <property type="entry name" value="MEMBRANE-BOUND LYTIC MUREIN TRANSGLYCOSYLASE C"/>
    <property type="match status" value="1"/>
</dbReference>
<dbReference type="SUPFAM" id="SSF53955">
    <property type="entry name" value="Lysozyme-like"/>
    <property type="match status" value="1"/>
</dbReference>
<dbReference type="InterPro" id="IPR023346">
    <property type="entry name" value="Lysozyme-like_dom_sf"/>
</dbReference>
<dbReference type="PANTHER" id="PTHR37423">
    <property type="entry name" value="SOLUBLE LYTIC MUREIN TRANSGLYCOSYLASE-RELATED"/>
    <property type="match status" value="1"/>
</dbReference>
<dbReference type="PROSITE" id="PS00922">
    <property type="entry name" value="TRANSGLYCOSYLASE"/>
    <property type="match status" value="1"/>
</dbReference>
<feature type="domain" description="Transglycosylase SLT" evidence="2">
    <location>
        <begin position="62"/>
        <end position="169"/>
    </location>
</feature>
<gene>
    <name evidence="3" type="primary">slt_4</name>
    <name evidence="3" type="ORF">NCTC13160_03839</name>
</gene>
<evidence type="ECO:0000313" key="4">
    <source>
        <dbReference type="Proteomes" id="UP000254573"/>
    </source>
</evidence>
<keyword evidence="3" id="KW-0456">Lyase</keyword>
<comment type="similarity">
    <text evidence="1">Belongs to the transglycosylase Slt family.</text>
</comment>
<accession>A0A378YVP9</accession>
<dbReference type="GO" id="GO:0000270">
    <property type="term" value="P:peptidoglycan metabolic process"/>
    <property type="evidence" value="ECO:0007669"/>
    <property type="project" value="InterPro"/>
</dbReference>
<dbReference type="AlphaFoldDB" id="A0A378YVP9"/>
<dbReference type="KEGG" id="ppnm:LV28_19455"/>
<name>A0A378YVP9_9BURK</name>
<dbReference type="InterPro" id="IPR008258">
    <property type="entry name" value="Transglycosylase_SLT_dom_1"/>
</dbReference>
<proteinExistence type="inferred from homology"/>
<evidence type="ECO:0000259" key="2">
    <source>
        <dbReference type="Pfam" id="PF01464"/>
    </source>
</evidence>
<dbReference type="CDD" id="cd16896">
    <property type="entry name" value="LT_Slt70-like"/>
    <property type="match status" value="1"/>
</dbReference>
<reference evidence="3 4" key="1">
    <citation type="submission" date="2018-06" db="EMBL/GenBank/DDBJ databases">
        <authorList>
            <consortium name="Pathogen Informatics"/>
            <person name="Doyle S."/>
        </authorList>
    </citation>
    <scope>NUCLEOTIDE SEQUENCE [LARGE SCALE GENOMIC DNA]</scope>
    <source>
        <strain evidence="3 4">NCTC13160</strain>
    </source>
</reference>
<evidence type="ECO:0000313" key="3">
    <source>
        <dbReference type="EMBL" id="SUA80617.1"/>
    </source>
</evidence>
<dbReference type="Proteomes" id="UP000254573">
    <property type="component" value="Unassembled WGS sequence"/>
</dbReference>
<dbReference type="GO" id="GO:0016020">
    <property type="term" value="C:membrane"/>
    <property type="evidence" value="ECO:0007669"/>
    <property type="project" value="InterPro"/>
</dbReference>
<dbReference type="InterPro" id="IPR000189">
    <property type="entry name" value="Transglyc_AS"/>
</dbReference>
<dbReference type="EMBL" id="UGSG01000001">
    <property type="protein sequence ID" value="SUA80617.1"/>
    <property type="molecule type" value="Genomic_DNA"/>
</dbReference>